<dbReference type="EMBL" id="JAGUCO010000001">
    <property type="protein sequence ID" value="MBS2097176.1"/>
    <property type="molecule type" value="Genomic_DNA"/>
</dbReference>
<feature type="binding site" evidence="5">
    <location>
        <position position="356"/>
    </location>
    <ligand>
        <name>substrate</name>
    </ligand>
</feature>
<feature type="binding site" evidence="5">
    <location>
        <position position="356"/>
    </location>
    <ligand>
        <name>Zn(2+)</name>
        <dbReference type="ChEBI" id="CHEBI:29105"/>
    </ligand>
</feature>
<gene>
    <name evidence="5 9" type="primary">hisD</name>
    <name evidence="9" type="ORF">KEM10_02730</name>
</gene>
<feature type="binding site" evidence="5">
    <location>
        <position position="255"/>
    </location>
    <ligand>
        <name>substrate</name>
    </ligand>
</feature>
<evidence type="ECO:0000256" key="8">
    <source>
        <dbReference type="SAM" id="Coils"/>
    </source>
</evidence>
<evidence type="ECO:0000313" key="9">
    <source>
        <dbReference type="EMBL" id="MBS2097176.1"/>
    </source>
</evidence>
<proteinExistence type="inferred from homology"/>
<comment type="cofactor">
    <cofactor evidence="5">
        <name>Zn(2+)</name>
        <dbReference type="ChEBI" id="CHEBI:29105"/>
    </cofactor>
    <text evidence="5">Binds 1 zinc ion per subunit.</text>
</comment>
<comment type="caution">
    <text evidence="9">The sequence shown here is derived from an EMBL/GenBank/DDBJ whole genome shotgun (WGS) entry which is preliminary data.</text>
</comment>
<sequence>MQKIVYPAKESWEELLERPDNGLEDLFDTARGVLEDVKRNKDAALIKYTRMFDGVELEDFKVSQAEINEACINISSDLKEAILTAKQNIETFHQAQLREVKVIETMPGVQCWQKAVPIEKVGLYIPGGTAPLFSTVLMLAIPAKIAGCKEVVLCTPAGKDGKINPAILYAANLVGVTKIFKLGGIQAIGAMAYGTETVPSVSKIFGPGNRFVTAAKQVVSLKDVAIDMPAGPSEVMVMADESAEPAFIAADLLSQAEHGADSQVILVTNNEALLDKVEKALDEQLNQLSRKEVAEKALDNSRMIVLKSVDEMLEMCNEYAPEHLIISMRDDEEIGAKVMNAGSIFLGNYSPESAGDYASGTNHTLPTHGYAKSYSGVSTESFMKKITYQKISEKGIQKLGPAIEIMAAAEQLYAHKNAVTVRLQKIKESK</sequence>
<dbReference type="InterPro" id="IPR012131">
    <property type="entry name" value="Hstdl_DH"/>
</dbReference>
<evidence type="ECO:0000256" key="2">
    <source>
        <dbReference type="ARBA" id="ARBA00022723"/>
    </source>
</evidence>
<dbReference type="HAMAP" id="MF_01024">
    <property type="entry name" value="HisD"/>
    <property type="match status" value="1"/>
</dbReference>
<feature type="binding site" evidence="5">
    <location>
        <position position="415"/>
    </location>
    <ligand>
        <name>Zn(2+)</name>
        <dbReference type="ChEBI" id="CHEBI:29105"/>
    </ligand>
</feature>
<accession>A0ABS5JQM2</accession>
<comment type="catalytic activity">
    <reaction evidence="5">
        <text>L-histidinol + 2 NAD(+) + H2O = L-histidine + 2 NADH + 3 H(+)</text>
        <dbReference type="Rhea" id="RHEA:20641"/>
        <dbReference type="ChEBI" id="CHEBI:15377"/>
        <dbReference type="ChEBI" id="CHEBI:15378"/>
        <dbReference type="ChEBI" id="CHEBI:57540"/>
        <dbReference type="ChEBI" id="CHEBI:57595"/>
        <dbReference type="ChEBI" id="CHEBI:57699"/>
        <dbReference type="ChEBI" id="CHEBI:57945"/>
        <dbReference type="EC" id="1.1.1.23"/>
    </reaction>
</comment>
<feature type="binding site" evidence="5">
    <location>
        <position position="255"/>
    </location>
    <ligand>
        <name>Zn(2+)</name>
        <dbReference type="ChEBI" id="CHEBI:29105"/>
    </ligand>
</feature>
<dbReference type="InterPro" id="IPR016161">
    <property type="entry name" value="Ald_DH/histidinol_DH"/>
</dbReference>
<dbReference type="NCBIfam" id="TIGR00069">
    <property type="entry name" value="hisD"/>
    <property type="match status" value="1"/>
</dbReference>
<keyword evidence="10" id="KW-1185">Reference proteome</keyword>
<dbReference type="CDD" id="cd06572">
    <property type="entry name" value="Histidinol_dh"/>
    <property type="match status" value="1"/>
</dbReference>
<feature type="binding site" evidence="5">
    <location>
        <position position="323"/>
    </location>
    <ligand>
        <name>substrate</name>
    </ligand>
</feature>
<evidence type="ECO:0000256" key="6">
    <source>
        <dbReference type="PIRNR" id="PIRNR000099"/>
    </source>
</evidence>
<reference evidence="9 10" key="1">
    <citation type="journal article" date="2015" name="Int. J. Syst. Evol. Microbiol.">
        <title>Carboxylicivirga linearis sp. nov., isolated from a sea cucumber culture pond.</title>
        <authorList>
            <person name="Wang F.Q."/>
            <person name="Zhou Y.X."/>
            <person name="Lin X.Z."/>
            <person name="Chen G.J."/>
            <person name="Du Z.J."/>
        </authorList>
    </citation>
    <scope>NUCLEOTIDE SEQUENCE [LARGE SCALE GENOMIC DNA]</scope>
    <source>
        <strain evidence="9 10">FB218</strain>
    </source>
</reference>
<feature type="binding site" evidence="5">
    <location>
        <position position="209"/>
    </location>
    <ligand>
        <name>NAD(+)</name>
        <dbReference type="ChEBI" id="CHEBI:57540"/>
    </ligand>
</feature>
<keyword evidence="8" id="KW-0175">Coiled coil</keyword>
<evidence type="ECO:0000313" key="10">
    <source>
        <dbReference type="Proteomes" id="UP000708576"/>
    </source>
</evidence>
<dbReference type="RefSeq" id="WP_212213164.1">
    <property type="nucleotide sequence ID" value="NZ_JAGUCO010000001.1"/>
</dbReference>
<dbReference type="PANTHER" id="PTHR21256">
    <property type="entry name" value="HISTIDINOL DEHYDROGENASE HDH"/>
    <property type="match status" value="1"/>
</dbReference>
<dbReference type="Gene3D" id="3.40.50.1980">
    <property type="entry name" value="Nitrogenase molybdenum iron protein domain"/>
    <property type="match status" value="2"/>
</dbReference>
<feature type="coiled-coil region" evidence="8">
    <location>
        <begin position="267"/>
        <end position="294"/>
    </location>
</feature>
<feature type="active site" description="Proton acceptor" evidence="5">
    <location>
        <position position="323"/>
    </location>
</feature>
<keyword evidence="2 5" id="KW-0479">Metal-binding</keyword>
<feature type="binding site" evidence="5">
    <location>
        <position position="410"/>
    </location>
    <ligand>
        <name>substrate</name>
    </ligand>
</feature>
<feature type="binding site" evidence="5">
    <location>
        <position position="124"/>
    </location>
    <ligand>
        <name>NAD(+)</name>
        <dbReference type="ChEBI" id="CHEBI:57540"/>
    </ligand>
</feature>
<feature type="binding site" evidence="5">
    <location>
        <position position="233"/>
    </location>
    <ligand>
        <name>substrate</name>
    </ligand>
</feature>
<keyword evidence="5" id="KW-0368">Histidine biosynthesis</keyword>
<feature type="binding site" evidence="5">
    <location>
        <position position="415"/>
    </location>
    <ligand>
        <name>substrate</name>
    </ligand>
</feature>
<keyword evidence="4 5" id="KW-0560">Oxidoreductase</keyword>
<comment type="function">
    <text evidence="5">Catalyzes the sequential NAD-dependent oxidations of L-histidinol to L-histidinaldehyde and then to L-histidine.</text>
</comment>
<evidence type="ECO:0000256" key="4">
    <source>
        <dbReference type="ARBA" id="ARBA00023002"/>
    </source>
</evidence>
<organism evidence="9 10">
    <name type="scientific">Carboxylicivirga linearis</name>
    <dbReference type="NCBI Taxonomy" id="1628157"/>
    <lineage>
        <taxon>Bacteria</taxon>
        <taxon>Pseudomonadati</taxon>
        <taxon>Bacteroidota</taxon>
        <taxon>Bacteroidia</taxon>
        <taxon>Marinilabiliales</taxon>
        <taxon>Marinilabiliaceae</taxon>
        <taxon>Carboxylicivirga</taxon>
    </lineage>
</organism>
<dbReference type="SUPFAM" id="SSF53720">
    <property type="entry name" value="ALDH-like"/>
    <property type="match status" value="1"/>
</dbReference>
<evidence type="ECO:0000256" key="1">
    <source>
        <dbReference type="ARBA" id="ARBA00010178"/>
    </source>
</evidence>
<keyword evidence="5" id="KW-0028">Amino-acid biosynthesis</keyword>
<keyword evidence="3 5" id="KW-0862">Zinc</keyword>
<dbReference type="InterPro" id="IPR001692">
    <property type="entry name" value="Histidinol_DH_CS"/>
</dbReference>
<dbReference type="Proteomes" id="UP000708576">
    <property type="component" value="Unassembled WGS sequence"/>
</dbReference>
<dbReference type="PRINTS" id="PR00083">
    <property type="entry name" value="HOLDHDRGNASE"/>
</dbReference>
<dbReference type="Pfam" id="PF00815">
    <property type="entry name" value="Histidinol_dh"/>
    <property type="match status" value="1"/>
</dbReference>
<dbReference type="EC" id="1.1.1.23" evidence="5"/>
<evidence type="ECO:0000256" key="3">
    <source>
        <dbReference type="ARBA" id="ARBA00022833"/>
    </source>
</evidence>
<keyword evidence="5" id="KW-0520">NAD</keyword>
<dbReference type="InterPro" id="IPR022695">
    <property type="entry name" value="Histidinol_DH_monofunct"/>
</dbReference>
<feature type="binding site" evidence="5">
    <location>
        <position position="258"/>
    </location>
    <ligand>
        <name>substrate</name>
    </ligand>
</feature>
<protein>
    <recommendedName>
        <fullName evidence="5">Histidinol dehydrogenase</fullName>
        <shortName evidence="5">HDH</shortName>
        <ecNumber evidence="5">1.1.1.23</ecNumber>
    </recommendedName>
</protein>
<evidence type="ECO:0000256" key="7">
    <source>
        <dbReference type="RuleBase" id="RU004175"/>
    </source>
</evidence>
<dbReference type="Gene3D" id="1.20.5.1300">
    <property type="match status" value="1"/>
</dbReference>
<dbReference type="PANTHER" id="PTHR21256:SF2">
    <property type="entry name" value="HISTIDINE BIOSYNTHESIS TRIFUNCTIONAL PROTEIN"/>
    <property type="match status" value="1"/>
</dbReference>
<dbReference type="PROSITE" id="PS00611">
    <property type="entry name" value="HISOL_DEHYDROGENASE"/>
    <property type="match status" value="1"/>
</dbReference>
<name>A0ABS5JQM2_9BACT</name>
<feature type="binding site" evidence="5">
    <location>
        <position position="186"/>
    </location>
    <ligand>
        <name>NAD(+)</name>
        <dbReference type="ChEBI" id="CHEBI:57540"/>
    </ligand>
</feature>
<comment type="similarity">
    <text evidence="1 5 6 7">Belongs to the histidinol dehydrogenase family.</text>
</comment>
<evidence type="ECO:0000256" key="5">
    <source>
        <dbReference type="HAMAP-Rule" id="MF_01024"/>
    </source>
</evidence>
<comment type="pathway">
    <text evidence="5">Amino-acid biosynthesis; L-histidine biosynthesis; L-histidine from 5-phospho-alpha-D-ribose 1-diphosphate: step 9/9.</text>
</comment>
<feature type="binding site" evidence="5">
    <location>
        <position position="258"/>
    </location>
    <ligand>
        <name>Zn(2+)</name>
        <dbReference type="ChEBI" id="CHEBI:29105"/>
    </ligand>
</feature>
<dbReference type="GO" id="GO:0004399">
    <property type="term" value="F:histidinol dehydrogenase activity"/>
    <property type="evidence" value="ECO:0007669"/>
    <property type="project" value="UniProtKB-EC"/>
</dbReference>
<dbReference type="PIRSF" id="PIRSF000099">
    <property type="entry name" value="Histidinol_dh"/>
    <property type="match status" value="1"/>
</dbReference>
<feature type="active site" description="Proton acceptor" evidence="5">
    <location>
        <position position="322"/>
    </location>
</feature>